<keyword evidence="4" id="KW-1185">Reference proteome</keyword>
<dbReference type="AlphaFoldDB" id="A0A1Z5IDB8"/>
<keyword evidence="3" id="KW-0012">Acyltransferase</keyword>
<evidence type="ECO:0000259" key="2">
    <source>
        <dbReference type="Pfam" id="PF01757"/>
    </source>
</evidence>
<evidence type="ECO:0000256" key="1">
    <source>
        <dbReference type="SAM" id="Phobius"/>
    </source>
</evidence>
<feature type="transmembrane region" description="Helical" evidence="1">
    <location>
        <begin position="150"/>
        <end position="169"/>
    </location>
</feature>
<comment type="caution">
    <text evidence="3">The sequence shown here is derived from an EMBL/GenBank/DDBJ whole genome shotgun (WGS) entry which is preliminary data.</text>
</comment>
<accession>A0A1Z5IDB8</accession>
<organism evidence="3 4">
    <name type="scientific">Secundilactobacillus mixtipabuli</name>
    <dbReference type="NCBI Taxonomy" id="1435342"/>
    <lineage>
        <taxon>Bacteria</taxon>
        <taxon>Bacillati</taxon>
        <taxon>Bacillota</taxon>
        <taxon>Bacilli</taxon>
        <taxon>Lactobacillales</taxon>
        <taxon>Lactobacillaceae</taxon>
        <taxon>Secundilactobacillus</taxon>
    </lineage>
</organism>
<evidence type="ECO:0000313" key="3">
    <source>
        <dbReference type="EMBL" id="GAW99803.1"/>
    </source>
</evidence>
<gene>
    <name evidence="3" type="ORF">IWT30_01775</name>
</gene>
<dbReference type="GO" id="GO:0016747">
    <property type="term" value="F:acyltransferase activity, transferring groups other than amino-acyl groups"/>
    <property type="evidence" value="ECO:0007669"/>
    <property type="project" value="InterPro"/>
</dbReference>
<feature type="transmembrane region" description="Helical" evidence="1">
    <location>
        <begin position="254"/>
        <end position="275"/>
    </location>
</feature>
<feature type="transmembrane region" description="Helical" evidence="1">
    <location>
        <begin position="106"/>
        <end position="130"/>
    </location>
</feature>
<protein>
    <submittedName>
        <fullName evidence="3">Acyltransferase</fullName>
    </submittedName>
</protein>
<feature type="domain" description="Acyltransferase 3" evidence="2">
    <location>
        <begin position="38"/>
        <end position="334"/>
    </location>
</feature>
<dbReference type="OrthoDB" id="3268734at2"/>
<reference evidence="3 4" key="1">
    <citation type="submission" date="2015-11" db="EMBL/GenBank/DDBJ databases">
        <title>Draft genome sequences of new species of the genus Lactobacillus isolated from orchardgrass silage.</title>
        <authorList>
            <person name="Tohno M."/>
            <person name="Tanizawa Y."/>
            <person name="Arita M."/>
        </authorList>
    </citation>
    <scope>NUCLEOTIDE SEQUENCE [LARGE SCALE GENOMIC DNA]</scope>
    <source>
        <strain evidence="3 4">IWT30</strain>
    </source>
</reference>
<feature type="transmembrane region" description="Helical" evidence="1">
    <location>
        <begin position="287"/>
        <end position="306"/>
    </location>
</feature>
<dbReference type="EMBL" id="BCMF01000008">
    <property type="protein sequence ID" value="GAW99803.1"/>
    <property type="molecule type" value="Genomic_DNA"/>
</dbReference>
<feature type="transmembrane region" description="Helical" evidence="1">
    <location>
        <begin position="176"/>
        <end position="192"/>
    </location>
</feature>
<feature type="transmembrane region" description="Helical" evidence="1">
    <location>
        <begin position="64"/>
        <end position="85"/>
    </location>
</feature>
<feature type="transmembrane region" description="Helical" evidence="1">
    <location>
        <begin position="227"/>
        <end position="248"/>
    </location>
</feature>
<keyword evidence="1" id="KW-1133">Transmembrane helix</keyword>
<keyword evidence="1" id="KW-0812">Transmembrane</keyword>
<dbReference type="Pfam" id="PF01757">
    <property type="entry name" value="Acyl_transf_3"/>
    <property type="match status" value="1"/>
</dbReference>
<keyword evidence="3" id="KW-0808">Transferase</keyword>
<evidence type="ECO:0000313" key="4">
    <source>
        <dbReference type="Proteomes" id="UP000198374"/>
    </source>
</evidence>
<dbReference type="RefSeq" id="WP_089109592.1">
    <property type="nucleotide sequence ID" value="NZ_BCMF01000008.1"/>
</dbReference>
<sequence>MDIVLAILLLLFISSLRLNLAGPSAGYLNRDTTATINGFFLLLVMFSHFNTYLPASSLGRLTTLWMTTKGELIVTTFLFFSGFGIMEQLQKRGTAYINTFPVKRILFVWAKFFFAVSLFLLLAFCLHQSYSFPRILLTYFGLTTIGNSGWYIFAILLLYCLTYLAFKLAPKSHRNALFYLLAGLAIYIIIASLSLPSWYHETILSYFAGAVFSLNQSKWCSFINKNWRHYVTTGFVTLLLFLSSYLLSALSKGLLHYAFYQVAAISFPFLFVLLTMKMALKNRFLKYVGGGAMFSLYILQRIPMMLLQKTSLMKTPIIAFILVLITTLALGWLFDHLIGHLLLRLTHKTSAR</sequence>
<dbReference type="InterPro" id="IPR002656">
    <property type="entry name" value="Acyl_transf_3_dom"/>
</dbReference>
<feature type="transmembrane region" description="Helical" evidence="1">
    <location>
        <begin position="318"/>
        <end position="343"/>
    </location>
</feature>
<name>A0A1Z5IDB8_9LACO</name>
<proteinExistence type="predicted"/>
<feature type="transmembrane region" description="Helical" evidence="1">
    <location>
        <begin position="198"/>
        <end position="215"/>
    </location>
</feature>
<dbReference type="Proteomes" id="UP000198374">
    <property type="component" value="Unassembled WGS sequence"/>
</dbReference>
<keyword evidence="1" id="KW-0472">Membrane</keyword>